<gene>
    <name evidence="1" type="ORF">L195_g061389</name>
</gene>
<dbReference type="AlphaFoldDB" id="A0A2K3K9L5"/>
<proteinExistence type="predicted"/>
<accession>A0A2K3K9L5</accession>
<reference evidence="1 2" key="1">
    <citation type="journal article" date="2014" name="Am. J. Bot.">
        <title>Genome assembly and annotation for red clover (Trifolium pratense; Fabaceae).</title>
        <authorList>
            <person name="Istvanek J."/>
            <person name="Jaros M."/>
            <person name="Krenek A."/>
            <person name="Repkova J."/>
        </authorList>
    </citation>
    <scope>NUCLEOTIDE SEQUENCE [LARGE SCALE GENOMIC DNA]</scope>
    <source>
        <strain evidence="2">cv. Tatra</strain>
        <tissue evidence="1">Young leaves</tissue>
    </source>
</reference>
<protein>
    <submittedName>
        <fullName evidence="1">Uncharacterized protein</fullName>
    </submittedName>
</protein>
<comment type="caution">
    <text evidence="1">The sequence shown here is derived from an EMBL/GenBank/DDBJ whole genome shotgun (WGS) entry which is preliminary data.</text>
</comment>
<dbReference type="Proteomes" id="UP000236291">
    <property type="component" value="Unassembled WGS sequence"/>
</dbReference>
<sequence length="82" mass="9116">MLCFLCFAYHLSSFRRPPHKPPSLAAASSPLRHLQPQRRCFAHRSVISDHNAATSPTVAPPPKLKLVVLSECSHAEDVLFQV</sequence>
<dbReference type="EMBL" id="ASHM01151534">
    <property type="protein sequence ID" value="PNX62962.1"/>
    <property type="molecule type" value="Genomic_DNA"/>
</dbReference>
<name>A0A2K3K9L5_TRIPR</name>
<reference evidence="1 2" key="2">
    <citation type="journal article" date="2017" name="Front. Plant Sci.">
        <title>Gene Classification and Mining of Molecular Markers Useful in Red Clover (Trifolium pratense) Breeding.</title>
        <authorList>
            <person name="Istvanek J."/>
            <person name="Dluhosova J."/>
            <person name="Dluhos P."/>
            <person name="Patkova L."/>
            <person name="Nedelnik J."/>
            <person name="Repkova J."/>
        </authorList>
    </citation>
    <scope>NUCLEOTIDE SEQUENCE [LARGE SCALE GENOMIC DNA]</scope>
    <source>
        <strain evidence="2">cv. Tatra</strain>
        <tissue evidence="1">Young leaves</tissue>
    </source>
</reference>
<organism evidence="1 2">
    <name type="scientific">Trifolium pratense</name>
    <name type="common">Red clover</name>
    <dbReference type="NCBI Taxonomy" id="57577"/>
    <lineage>
        <taxon>Eukaryota</taxon>
        <taxon>Viridiplantae</taxon>
        <taxon>Streptophyta</taxon>
        <taxon>Embryophyta</taxon>
        <taxon>Tracheophyta</taxon>
        <taxon>Spermatophyta</taxon>
        <taxon>Magnoliopsida</taxon>
        <taxon>eudicotyledons</taxon>
        <taxon>Gunneridae</taxon>
        <taxon>Pentapetalae</taxon>
        <taxon>rosids</taxon>
        <taxon>fabids</taxon>
        <taxon>Fabales</taxon>
        <taxon>Fabaceae</taxon>
        <taxon>Papilionoideae</taxon>
        <taxon>50 kb inversion clade</taxon>
        <taxon>NPAAA clade</taxon>
        <taxon>Hologalegina</taxon>
        <taxon>IRL clade</taxon>
        <taxon>Trifolieae</taxon>
        <taxon>Trifolium</taxon>
    </lineage>
</organism>
<evidence type="ECO:0000313" key="2">
    <source>
        <dbReference type="Proteomes" id="UP000236291"/>
    </source>
</evidence>
<evidence type="ECO:0000313" key="1">
    <source>
        <dbReference type="EMBL" id="PNX62962.1"/>
    </source>
</evidence>